<dbReference type="InterPro" id="IPR001494">
    <property type="entry name" value="Importin-beta_N"/>
</dbReference>
<dbReference type="InterPro" id="IPR058669">
    <property type="entry name" value="TPR_IPO7/11-like"/>
</dbReference>
<dbReference type="GO" id="GO:0006606">
    <property type="term" value="P:protein import into nucleus"/>
    <property type="evidence" value="ECO:0007669"/>
    <property type="project" value="TreeGrafter"/>
</dbReference>
<evidence type="ECO:0000256" key="4">
    <source>
        <dbReference type="ARBA" id="ARBA00023242"/>
    </source>
</evidence>
<dbReference type="Gene3D" id="1.25.10.10">
    <property type="entry name" value="Leucine-rich Repeat Variant"/>
    <property type="match status" value="1"/>
</dbReference>
<dbReference type="SMART" id="SM00913">
    <property type="entry name" value="IBN_N"/>
    <property type="match status" value="1"/>
</dbReference>
<accession>A0AAW1UJN3</accession>
<dbReference type="Proteomes" id="UP001431783">
    <property type="component" value="Unassembled WGS sequence"/>
</dbReference>
<comment type="similarity">
    <text evidence="2">Belongs to the importin beta family.</text>
</comment>
<evidence type="ECO:0000256" key="1">
    <source>
        <dbReference type="ARBA" id="ARBA00004123"/>
    </source>
</evidence>
<evidence type="ECO:0000256" key="3">
    <source>
        <dbReference type="ARBA" id="ARBA00022448"/>
    </source>
</evidence>
<keyword evidence="4" id="KW-0539">Nucleus</keyword>
<protein>
    <recommendedName>
        <fullName evidence="5">Importin N-terminal domain-containing protein</fullName>
    </recommendedName>
</protein>
<keyword evidence="3" id="KW-0813">Transport</keyword>
<comment type="caution">
    <text evidence="6">The sequence shown here is derived from an EMBL/GenBank/DDBJ whole genome shotgun (WGS) entry which is preliminary data.</text>
</comment>
<sequence>MDLDLPPTQEILLHTLKRASSQDAEILKPAEAQLREWEIQPGFYTALFNIISIHHLDVNVRFIAVVYLKNGIDRYWRWNAENAISANEKNYIKQGLISSFDEPLNQIATQRAVLVSKIARIDCPREWSELLPSLLQAVLNTQSLVQHRAILTLYYVVKAISSKRLSGDRRIFQDFTVNVFNFILDLWNTFSDLFTSNIFQNGEVEVGISNLEKALLTLKILRKLAVFGFYKPHENQHCMNFLKMIFEKAKVTLECRKQLRGKGLYILELCEKYISHLTKVLISLLDIHPISFIHLIQQSLEFTMYYLFTNEGSQFLYERFTIHCFNIIKGIVLCDEYKPSRVSQSNKMPDALRASDIKLSFFQPAILTEICKRLVTHYFVLTQDELDTWDADPESFANDEIGDSWKYSLRPSMETVFVTIFHEFRGVLAPVLVDLIRESSGLVPPEDMQGILKKDAVYNAVSLAAFDLYEEVDFNQWFANTLLEELKIKHNNYRILRRRVSALIGRWTGIKLSSDLRPALYQCVIHLLQTDEDMAVRLAASSTLKLAIDDFEFNAEQFKDFLEPAFSLLFQLLKEVTECETKMHVLCVMSMMVQRVGYTIRPHSSALVKYLPLLWKESEEHNMLGCAIVCTLVHLVKALGEVVPELMPFLVPIIHLGTDTKQMPIVYLLEDSLELWLAVLENSPSMTNEMIQLYDNMPNLLDYSTETVNLCMSVSIAHVLLAPELVLKSHGLRIMTICDTIASDLKNEEIMMLLRLVDIYIRVCPGLGTETVYPILPRLFQGIYKQEKYPMVMSMYLTIFSRVLLSSHTIFSQVLNNLASLYNETVETTMGKIMDVWLFRMPIASQTEQRKIMGLALSYILTTQSRPVLERFGKIMIQILETLNDITKTDETGVSSDSLVLSEGRSPSYFHDEGDSYETDHVQRKKQLILIDPVHTIVLKDYFQSQILVLKNQLGPSQYEQLIGLMDSDTMSQLKEYVSF</sequence>
<comment type="subcellular location">
    <subcellularLocation>
        <location evidence="1">Nucleus</location>
    </subcellularLocation>
</comment>
<dbReference type="Pfam" id="PF03810">
    <property type="entry name" value="IBN_N"/>
    <property type="match status" value="1"/>
</dbReference>
<dbReference type="Pfam" id="PF25758">
    <property type="entry name" value="TPR_IPO11"/>
    <property type="match status" value="1"/>
</dbReference>
<dbReference type="PANTHER" id="PTHR10997">
    <property type="entry name" value="IMPORTIN-7, 8, 11"/>
    <property type="match status" value="1"/>
</dbReference>
<dbReference type="GO" id="GO:0005635">
    <property type="term" value="C:nuclear envelope"/>
    <property type="evidence" value="ECO:0007669"/>
    <property type="project" value="TreeGrafter"/>
</dbReference>
<evidence type="ECO:0000313" key="7">
    <source>
        <dbReference type="Proteomes" id="UP001431783"/>
    </source>
</evidence>
<dbReference type="PROSITE" id="PS50166">
    <property type="entry name" value="IMPORTIN_B_NT"/>
    <property type="match status" value="1"/>
</dbReference>
<keyword evidence="7" id="KW-1185">Reference proteome</keyword>
<dbReference type="PANTHER" id="PTHR10997:SF7">
    <property type="entry name" value="IMPORTIN-11"/>
    <property type="match status" value="1"/>
</dbReference>
<gene>
    <name evidence="6" type="ORF">WA026_010202</name>
</gene>
<evidence type="ECO:0000256" key="2">
    <source>
        <dbReference type="ARBA" id="ARBA00007991"/>
    </source>
</evidence>
<dbReference type="GO" id="GO:0031267">
    <property type="term" value="F:small GTPase binding"/>
    <property type="evidence" value="ECO:0007669"/>
    <property type="project" value="InterPro"/>
</dbReference>
<evidence type="ECO:0000313" key="6">
    <source>
        <dbReference type="EMBL" id="KAK9880322.1"/>
    </source>
</evidence>
<name>A0AAW1UJN3_9CUCU</name>
<dbReference type="SUPFAM" id="SSF48371">
    <property type="entry name" value="ARM repeat"/>
    <property type="match status" value="1"/>
</dbReference>
<dbReference type="GO" id="GO:0005829">
    <property type="term" value="C:cytosol"/>
    <property type="evidence" value="ECO:0007669"/>
    <property type="project" value="TreeGrafter"/>
</dbReference>
<reference evidence="6 7" key="1">
    <citation type="submission" date="2023-03" db="EMBL/GenBank/DDBJ databases">
        <title>Genome insight into feeding habits of ladybird beetles.</title>
        <authorList>
            <person name="Li H.-S."/>
            <person name="Huang Y.-H."/>
            <person name="Pang H."/>
        </authorList>
    </citation>
    <scope>NUCLEOTIDE SEQUENCE [LARGE SCALE GENOMIC DNA]</scope>
    <source>
        <strain evidence="6">SYSU_2023b</strain>
        <tissue evidence="6">Whole body</tissue>
    </source>
</reference>
<feature type="domain" description="Importin N-terminal" evidence="5">
    <location>
        <begin position="30"/>
        <end position="102"/>
    </location>
</feature>
<proteinExistence type="inferred from homology"/>
<evidence type="ECO:0000259" key="5">
    <source>
        <dbReference type="PROSITE" id="PS50166"/>
    </source>
</evidence>
<dbReference type="InterPro" id="IPR011989">
    <property type="entry name" value="ARM-like"/>
</dbReference>
<dbReference type="AlphaFoldDB" id="A0AAW1UJN3"/>
<organism evidence="6 7">
    <name type="scientific">Henosepilachna vigintioctopunctata</name>
    <dbReference type="NCBI Taxonomy" id="420089"/>
    <lineage>
        <taxon>Eukaryota</taxon>
        <taxon>Metazoa</taxon>
        <taxon>Ecdysozoa</taxon>
        <taxon>Arthropoda</taxon>
        <taxon>Hexapoda</taxon>
        <taxon>Insecta</taxon>
        <taxon>Pterygota</taxon>
        <taxon>Neoptera</taxon>
        <taxon>Endopterygota</taxon>
        <taxon>Coleoptera</taxon>
        <taxon>Polyphaga</taxon>
        <taxon>Cucujiformia</taxon>
        <taxon>Coccinelloidea</taxon>
        <taxon>Coccinellidae</taxon>
        <taxon>Epilachninae</taxon>
        <taxon>Epilachnini</taxon>
        <taxon>Henosepilachna</taxon>
    </lineage>
</organism>
<dbReference type="EMBL" id="JARQZJ010000064">
    <property type="protein sequence ID" value="KAK9880322.1"/>
    <property type="molecule type" value="Genomic_DNA"/>
</dbReference>
<dbReference type="InterPro" id="IPR016024">
    <property type="entry name" value="ARM-type_fold"/>
</dbReference>